<dbReference type="EMBL" id="CM042886">
    <property type="protein sequence ID" value="KAI4341399.1"/>
    <property type="molecule type" value="Genomic_DNA"/>
</dbReference>
<dbReference type="Proteomes" id="UP001057402">
    <property type="component" value="Chromosome 7"/>
</dbReference>
<evidence type="ECO:0000313" key="1">
    <source>
        <dbReference type="EMBL" id="KAI4341399.1"/>
    </source>
</evidence>
<name>A0ACB9NXG8_9MYRT</name>
<sequence>MVNSRDVQDVVSRLSSEKAKVREEGIKLLNLWLDGESSSGFCKYIGQNTAQLKSKEVPHAETWPFLVTLLVQCVSLEISASKRRAPKLVYAKTLRITVQRAESARFSGCSFPLISVAKLLFNHIWDVLSHVPSYLPEYGVILRLLLSAKDYCFQMRKRIYASMVLFYMEKVEASLRPHGQSGIKEEPFRCTLMLHSLLENPPGDFPEPTKDDFVNGFVKIFSLLRDEGRIARKLLECVNTYLLRDGPNLGYLSMAIHESVQQFVLRFWLSTHDPCLKDALIVYASLQLCLTREDASSCLLLEQLLDLVFKDLDQRALSGSGMTRSEGVKDEKFSALSGSLPGLVDLASLVLYKSCMKANRAHTANKKMRRECAAIQLKEALGEGKWLWIAFFCRLTRVYYNKMSKYLFHYWFESLNASFERIMNDANAEHSYNALLWTLRAFQELSLLLPLQGSHNEFGLDWLGTWNSLVQGLPILSNITYVVDAALSTLGNILLKDLGSSFVVPQDVWDLPIFKRLPSSSVLYFISCYFSRKHSQGGLRDMLHLRKNLLRTILDPLMWRESSSYDTESVLMLPSALCALSTGVDPLRQGNKATYKVQCPQDSINFTEAIPGFKEDNKSQNLYEFLDCSAEAISQTYMESTNEVSSASIRQDVRLPRQFKDPLLSMVEMHISEALSTKEIKFNCLSDVFSTCGMLANLLFGFAKIRMREELSLLPKVAQLLLELLQHAVSIIKSGASDINPTTSDQSGSSNGLSSIVASFKCFVSSHYFTEGSFEKHLDTGGYIAILRSLECLMNSVVNIYESCQYERGSQSDVCSSVTVIRDHNDCMNGSENKGGITDMDLDPTDDINDFDIIADTGDVAGGSPFSLVKWKLAIIKLISCFFSVSPESTWNILFELMKKELDHVVLEEILHGLCKYPYCSSVEKASDMLSFLLSTGGMRMNLKLDCLNIVIAIRSLMAASLSLLKDGKDVNQILFMKDEKSVQQMGELLNEVAKVDLLNWAGRIELVGGICELLLLHPKVGEMLIARLLIILHDCDYRVRLSLARRIDVLFQTWDGHKELFEDICSNFGVLLVTCSNGKVVKAKEVMAAGSQPRPVMETVIITLLHMALHSEIIELEAVFMICGISAVEPALRELVKIVLDFLSRQLQYSSRFKYLEELLGPILFCWTACSVSIVALVEVRHLFVQETEPRNFVQYVCPWLIPALLLYEDATANLKCLSEIVDLPLAALIRSHFVSIFAISMAMYCSKKSHLERGARLVQNFMLCLSDMSESERDNLIKKHMVSMVGFLLSLSSNAPDPAVPLFSVENIFSAIKMVVDGFIDQGDCQARGFVDKINIFREDRVFMFILEIHYKVSAVSHNRHRCHKLGQLEVLIRILQSRVATASTSNYLFNLVGQYIGYPSLQPQCCRIIWSLLENFQDKPSQKMIIVLGEQLQALVSKLVACCIPCDGQGGESSQVLALLKKLLLQTECSLHDYIRELEPFPEIDIFNEFKQLHSDLYQNYSAREHLLKLVKRACHLPPRVLLWSLKALHRKFLLFQNQAGKIAFWQDDPDVVNAVWTLVRMSALRDFADVRALVADLLSRVGIGDPHCVVYHLPWEPDGMHKCDTINAVKVQAALVKGALVKIDPGIPVELVVTLLKVLKKYLMDDSATVVDVTSQALRGILSTAKGQAALSTFEFYDASLIEIHSRGINMELVENILLDMKRKFDAEAIPLEKSILWETNGKKFDVWICQLVSSLIGHSEDVILRLCQDISHLKTEVAELLLPYVMVNLAMKNDEDESFCRLVSLQVENHIFAMKNQLMKSMQIFLKALNELRLCFNESSGVPVLSKRDSLKHSKIPIHESRRQTASRARDLVGCSGSLWKKVYWLSVDYLVVAKSAVLCGQYFTSVMYVEYWCEEHFRSLSLGRPDFSPHEKLPNHIEILVSAITQINEPDSLYGIIQAHQLISQVITFEHEGNWRKAIEYYDLQVRSEAMLLVDDGPGLSSMKKLPKLTPASTLASDNVPSLGKPYKGLIRALQRNGCTHLLDLYFHGLTSCEGYFQSDEELAELEYEAAWRAGNWDFSLLSRHTSFPTSQHLKSDQFNENLLCCLRALKEGEFGEFHGKLCGSKQRLVWLMSHASEESTEYIFSTVMKLQILHHLDQAWDLRWKNLVFNNSKDSNEQTVHSDPLIPTAAQMAWLESDGEEIIKRSQLHMNLLDPFIAFRRVLLNILRCEESVELHLLRSVSTLRKGSRLSQAAASLTEFKHLTVESGKQFSSLYWVGRLEEAKLLHAQGQKEMAISLAKFIAENSAMDDIAPDVHRLIGKWLAETRSSSSRTILENYLKPAVSIAENSARGYKKSLEKQSQAHYQLAHYSYALFRSCEERLNSNEWQAALRLRKHKTLELEALVKRLRSSTKGEKTDFSAKIQELQKQLSIDKEEDGKMQDDIDNFLNLALEGYKRCLVIGDKYDVKVVFCLVSLWFSLSTRPIVINSMLNIIEEVQSYKFVPLVYQIASRLGGSKDGPGPNSFQCALVSLVKKMAVDHPHHTVFQLLALANGDRIKDKQRSRNSFVVDFEKKLAAENLLNELSTCRGALIKQMRQMVEIYIKLAELETRREDTNKRMTLPREIRSVRCLELVPVVTASFPIDRSCQYREGSFPYFQGLEDSIMVMNGINAPKVVECLGSDGRKYRQLAKSGNDDLRQDAVRFLLLF</sequence>
<protein>
    <submittedName>
        <fullName evidence="1">Uncharacterized protein</fullName>
    </submittedName>
</protein>
<proteinExistence type="predicted"/>
<reference evidence="2" key="1">
    <citation type="journal article" date="2023" name="Front. Plant Sci.">
        <title>Chromosomal-level genome assembly of Melastoma candidum provides insights into trichome evolution.</title>
        <authorList>
            <person name="Zhong Y."/>
            <person name="Wu W."/>
            <person name="Sun C."/>
            <person name="Zou P."/>
            <person name="Liu Y."/>
            <person name="Dai S."/>
            <person name="Zhou R."/>
        </authorList>
    </citation>
    <scope>NUCLEOTIDE SEQUENCE [LARGE SCALE GENOMIC DNA]</scope>
</reference>
<evidence type="ECO:0000313" key="2">
    <source>
        <dbReference type="Proteomes" id="UP001057402"/>
    </source>
</evidence>
<comment type="caution">
    <text evidence="1">The sequence shown here is derived from an EMBL/GenBank/DDBJ whole genome shotgun (WGS) entry which is preliminary data.</text>
</comment>
<keyword evidence="2" id="KW-1185">Reference proteome</keyword>
<organism evidence="1 2">
    <name type="scientific">Melastoma candidum</name>
    <dbReference type="NCBI Taxonomy" id="119954"/>
    <lineage>
        <taxon>Eukaryota</taxon>
        <taxon>Viridiplantae</taxon>
        <taxon>Streptophyta</taxon>
        <taxon>Embryophyta</taxon>
        <taxon>Tracheophyta</taxon>
        <taxon>Spermatophyta</taxon>
        <taxon>Magnoliopsida</taxon>
        <taxon>eudicotyledons</taxon>
        <taxon>Gunneridae</taxon>
        <taxon>Pentapetalae</taxon>
        <taxon>rosids</taxon>
        <taxon>malvids</taxon>
        <taxon>Myrtales</taxon>
        <taxon>Melastomataceae</taxon>
        <taxon>Melastomatoideae</taxon>
        <taxon>Melastomateae</taxon>
        <taxon>Melastoma</taxon>
    </lineage>
</organism>
<gene>
    <name evidence="1" type="ORF">MLD38_026128</name>
</gene>
<accession>A0ACB9NXG8</accession>